<dbReference type="Proteomes" id="UP000579812">
    <property type="component" value="Unassembled WGS sequence"/>
</dbReference>
<accession>A0A7J6CWY2</accession>
<comment type="caution">
    <text evidence="1">The sequence shown here is derived from an EMBL/GenBank/DDBJ whole genome shotgun (WGS) entry which is preliminary data.</text>
</comment>
<keyword evidence="2" id="KW-1185">Reference proteome</keyword>
<proteinExistence type="predicted"/>
<name>A0A7J6CWY2_9TELE</name>
<dbReference type="EMBL" id="JAAMOB010000006">
    <property type="protein sequence ID" value="KAF4111858.1"/>
    <property type="molecule type" value="Genomic_DNA"/>
</dbReference>
<gene>
    <name evidence="1" type="ORF">G5714_006653</name>
</gene>
<evidence type="ECO:0000313" key="1">
    <source>
        <dbReference type="EMBL" id="KAF4111858.1"/>
    </source>
</evidence>
<reference evidence="1 2" key="1">
    <citation type="submission" date="2020-04" db="EMBL/GenBank/DDBJ databases">
        <title>Chromosome-level genome assembly of a cyprinid fish Onychostoma macrolepis by integration of Nanopore Sequencing, Bionano and Hi-C technology.</title>
        <authorList>
            <person name="Wang D."/>
        </authorList>
    </citation>
    <scope>NUCLEOTIDE SEQUENCE [LARGE SCALE GENOMIC DNA]</scope>
    <source>
        <strain evidence="1">SWU-2019</strain>
        <tissue evidence="1">Muscle</tissue>
    </source>
</reference>
<protein>
    <submittedName>
        <fullName evidence="1">Uncharacterized protein</fullName>
    </submittedName>
</protein>
<dbReference type="AlphaFoldDB" id="A0A7J6CWY2"/>
<evidence type="ECO:0000313" key="2">
    <source>
        <dbReference type="Proteomes" id="UP000579812"/>
    </source>
</evidence>
<sequence>MVAGVVPKGWFLVSVLACGLVDEVVHFAMTLPKLIQLSRQLYSGQAELLSLVYPLLRLPPSLHMSCLSDGAAPMASESGGRDNQLPQGLMGTQYLGLLSSMAVYLPANPCTRLFSPISFFLSAGSMAFQLSASLRADKSWPTVPRAWFFSAVGPSAIGKQLKEKKSWTQLEGLAT</sequence>
<organism evidence="1 2">
    <name type="scientific">Onychostoma macrolepis</name>
    <dbReference type="NCBI Taxonomy" id="369639"/>
    <lineage>
        <taxon>Eukaryota</taxon>
        <taxon>Metazoa</taxon>
        <taxon>Chordata</taxon>
        <taxon>Craniata</taxon>
        <taxon>Vertebrata</taxon>
        <taxon>Euteleostomi</taxon>
        <taxon>Actinopterygii</taxon>
        <taxon>Neopterygii</taxon>
        <taxon>Teleostei</taxon>
        <taxon>Ostariophysi</taxon>
        <taxon>Cypriniformes</taxon>
        <taxon>Cyprinidae</taxon>
        <taxon>Acrossocheilinae</taxon>
        <taxon>Onychostoma</taxon>
    </lineage>
</organism>